<sequence>MSLPIDPLQSVVGEVEGHVAEAGWDQPPQLFALVQTEQLLRAEPQLASTMGLVAGDPASLTPIAQEPLGDAPLDEQLASMVFGEEVLGVVLAHEVLVLPPAAEQAIADVDDVAAAAAEHPERRDVRMVVGVTRGGRSACVLRLRGATPEQDERVTGPDLAPALAGALLATLDES</sequence>
<protein>
    <submittedName>
        <fullName evidence="1">Uncharacterized protein</fullName>
    </submittedName>
</protein>
<gene>
    <name evidence="1" type="ORF">AVDCRST_MAG16-1662</name>
</gene>
<organism evidence="1">
    <name type="scientific">uncultured Frankineae bacterium</name>
    <dbReference type="NCBI Taxonomy" id="437475"/>
    <lineage>
        <taxon>Bacteria</taxon>
        <taxon>Bacillati</taxon>
        <taxon>Actinomycetota</taxon>
        <taxon>Actinomycetes</taxon>
        <taxon>Frankiales</taxon>
        <taxon>environmental samples</taxon>
    </lineage>
</organism>
<reference evidence="1" key="1">
    <citation type="submission" date="2020-02" db="EMBL/GenBank/DDBJ databases">
        <authorList>
            <person name="Meier V. D."/>
        </authorList>
    </citation>
    <scope>NUCLEOTIDE SEQUENCE</scope>
    <source>
        <strain evidence="1">AVDCRST_MAG16</strain>
    </source>
</reference>
<dbReference type="InterPro" id="IPR047681">
    <property type="entry name" value="PPA1309-like"/>
</dbReference>
<evidence type="ECO:0000313" key="1">
    <source>
        <dbReference type="EMBL" id="CAA9337853.1"/>
    </source>
</evidence>
<accession>A0A6J4LRH5</accession>
<dbReference type="AlphaFoldDB" id="A0A6J4LRH5"/>
<dbReference type="NCBIfam" id="NF040618">
    <property type="entry name" value="PPA1309_fam"/>
    <property type="match status" value="1"/>
</dbReference>
<name>A0A6J4LRH5_9ACTN</name>
<proteinExistence type="predicted"/>
<dbReference type="EMBL" id="CADCUE010000146">
    <property type="protein sequence ID" value="CAA9337853.1"/>
    <property type="molecule type" value="Genomic_DNA"/>
</dbReference>